<dbReference type="GO" id="GO:0044038">
    <property type="term" value="P:cell wall macromolecule biosynthetic process"/>
    <property type="evidence" value="ECO:0007669"/>
    <property type="project" value="TreeGrafter"/>
</dbReference>
<comment type="caution">
    <text evidence="8">The sequence shown here is derived from an EMBL/GenBank/DDBJ whole genome shotgun (WGS) entry which is preliminary data.</text>
</comment>
<dbReference type="EMBL" id="VSSQ01005006">
    <property type="protein sequence ID" value="MPM27490.1"/>
    <property type="molecule type" value="Genomic_DNA"/>
</dbReference>
<evidence type="ECO:0000256" key="3">
    <source>
        <dbReference type="ARBA" id="ARBA00022679"/>
    </source>
</evidence>
<dbReference type="PANTHER" id="PTHR22926">
    <property type="entry name" value="PHOSPHO-N-ACETYLMURAMOYL-PENTAPEPTIDE-TRANSFERASE"/>
    <property type="match status" value="1"/>
</dbReference>
<name>A0A644YGB5_9ZZZZ</name>
<keyword evidence="3 8" id="KW-0808">Transferase</keyword>
<dbReference type="GO" id="GO:0071555">
    <property type="term" value="P:cell wall organization"/>
    <property type="evidence" value="ECO:0007669"/>
    <property type="project" value="TreeGrafter"/>
</dbReference>
<evidence type="ECO:0000256" key="4">
    <source>
        <dbReference type="ARBA" id="ARBA00022692"/>
    </source>
</evidence>
<evidence type="ECO:0000256" key="5">
    <source>
        <dbReference type="ARBA" id="ARBA00022989"/>
    </source>
</evidence>
<sequence length="426" mass="47201">MLYNLFEYLRDLVDFPGLGLFQYITFRAFTAVLLSLTIALFAGKKIIGMLAKKQIGEEIRDLDLEGQIQKKGTPTMGGIIILISTVIPALLLGDLTNIYVILLIVTTIWLGGIGFIDDYIKVFKKNKEGLQGRFKVFGQVFLGLVVGITLYYSEQAVIRVPVKAANDQIYSEVMEGSGNNTTTRYFKDEKSTRTTIPFVKNNEFDYAWLTPLKGEAGEMAAWVIYIIAIIFIVTAVSNGTNLTDGLDGLTTGVSVITGTTLAILAYLSGNIIYANYLNIMYLPNTGEIVIVLAAFIGALIGFLWYNSYPAQVFMGDTGSLAIGGIIAVAAVMIKKELLIPILCGIFFVESLSVIIQRFYFKYTRIKHGKGVRVFKMTPLHHHFQKGESDALIKVPRNALPEAKIVTRFWIIAVFLAVITIITLKIR</sequence>
<keyword evidence="4 7" id="KW-0812">Transmembrane</keyword>
<dbReference type="HAMAP" id="MF_00038">
    <property type="entry name" value="MraY"/>
    <property type="match status" value="1"/>
</dbReference>
<feature type="transmembrane region" description="Helical" evidence="7">
    <location>
        <begin position="404"/>
        <end position="423"/>
    </location>
</feature>
<gene>
    <name evidence="8" type="primary">mraY_23</name>
    <name evidence="8" type="ORF">SDC9_74001</name>
</gene>
<feature type="transmembrane region" description="Helical" evidence="7">
    <location>
        <begin position="219"/>
        <end position="237"/>
    </location>
</feature>
<dbReference type="CDD" id="cd06852">
    <property type="entry name" value="GT_MraY"/>
    <property type="match status" value="1"/>
</dbReference>
<evidence type="ECO:0000256" key="7">
    <source>
        <dbReference type="SAM" id="Phobius"/>
    </source>
</evidence>
<organism evidence="8">
    <name type="scientific">bioreactor metagenome</name>
    <dbReference type="NCBI Taxonomy" id="1076179"/>
    <lineage>
        <taxon>unclassified sequences</taxon>
        <taxon>metagenomes</taxon>
        <taxon>ecological metagenomes</taxon>
    </lineage>
</organism>
<keyword evidence="5 7" id="KW-1133">Transmembrane helix</keyword>
<dbReference type="GO" id="GO:0005886">
    <property type="term" value="C:plasma membrane"/>
    <property type="evidence" value="ECO:0007669"/>
    <property type="project" value="TreeGrafter"/>
</dbReference>
<feature type="transmembrane region" description="Helical" evidence="7">
    <location>
        <begin position="312"/>
        <end position="333"/>
    </location>
</feature>
<dbReference type="GO" id="GO:0008963">
    <property type="term" value="F:phospho-N-acetylmuramoyl-pentapeptide-transferase activity"/>
    <property type="evidence" value="ECO:0007669"/>
    <property type="project" value="InterPro"/>
</dbReference>
<feature type="transmembrane region" description="Helical" evidence="7">
    <location>
        <begin position="288"/>
        <end position="305"/>
    </location>
</feature>
<protein>
    <submittedName>
        <fullName evidence="8">Phospho-N-acetylmuramoyl-pentapeptide-transferase</fullName>
        <ecNumber evidence="8">2.7.8.13</ecNumber>
    </submittedName>
</protein>
<dbReference type="InterPro" id="IPR003524">
    <property type="entry name" value="PNAcMuramoyl-5peptid_Trfase"/>
</dbReference>
<feature type="transmembrane region" description="Helical" evidence="7">
    <location>
        <begin position="249"/>
        <end position="268"/>
    </location>
</feature>
<dbReference type="AlphaFoldDB" id="A0A644YGB5"/>
<dbReference type="Pfam" id="PF10555">
    <property type="entry name" value="MraY_sig1"/>
    <property type="match status" value="1"/>
</dbReference>
<feature type="transmembrane region" description="Helical" evidence="7">
    <location>
        <begin position="20"/>
        <end position="43"/>
    </location>
</feature>
<feature type="transmembrane region" description="Helical" evidence="7">
    <location>
        <begin position="75"/>
        <end position="92"/>
    </location>
</feature>
<evidence type="ECO:0000313" key="8">
    <source>
        <dbReference type="EMBL" id="MPM27490.1"/>
    </source>
</evidence>
<dbReference type="InterPro" id="IPR000715">
    <property type="entry name" value="Glycosyl_transferase_4"/>
</dbReference>
<dbReference type="InterPro" id="IPR018480">
    <property type="entry name" value="PNAcMuramoyl-5peptid_Trfase_CS"/>
</dbReference>
<dbReference type="PROSITE" id="PS01347">
    <property type="entry name" value="MRAY_1"/>
    <property type="match status" value="1"/>
</dbReference>
<feature type="transmembrane region" description="Helical" evidence="7">
    <location>
        <begin position="339"/>
        <end position="360"/>
    </location>
</feature>
<dbReference type="PROSITE" id="PS01348">
    <property type="entry name" value="MRAY_2"/>
    <property type="match status" value="1"/>
</dbReference>
<reference evidence="8" key="1">
    <citation type="submission" date="2019-08" db="EMBL/GenBank/DDBJ databases">
        <authorList>
            <person name="Kucharzyk K."/>
            <person name="Murdoch R.W."/>
            <person name="Higgins S."/>
            <person name="Loffler F."/>
        </authorList>
    </citation>
    <scope>NUCLEOTIDE SEQUENCE</scope>
</reference>
<evidence type="ECO:0000256" key="2">
    <source>
        <dbReference type="ARBA" id="ARBA00005583"/>
    </source>
</evidence>
<dbReference type="NCBIfam" id="TIGR00445">
    <property type="entry name" value="mraY"/>
    <property type="match status" value="1"/>
</dbReference>
<accession>A0A644YGB5</accession>
<feature type="transmembrane region" description="Helical" evidence="7">
    <location>
        <begin position="136"/>
        <end position="153"/>
    </location>
</feature>
<dbReference type="EC" id="2.7.8.13" evidence="8"/>
<dbReference type="Pfam" id="PF00953">
    <property type="entry name" value="Glycos_transf_4"/>
    <property type="match status" value="1"/>
</dbReference>
<proteinExistence type="inferred from homology"/>
<keyword evidence="6 7" id="KW-0472">Membrane</keyword>
<evidence type="ECO:0000256" key="6">
    <source>
        <dbReference type="ARBA" id="ARBA00023136"/>
    </source>
</evidence>
<feature type="transmembrane region" description="Helical" evidence="7">
    <location>
        <begin position="98"/>
        <end position="116"/>
    </location>
</feature>
<evidence type="ECO:0000256" key="1">
    <source>
        <dbReference type="ARBA" id="ARBA00004141"/>
    </source>
</evidence>
<comment type="similarity">
    <text evidence="2">Belongs to the glycosyltransferase 4 family. MraY subfamily.</text>
</comment>
<dbReference type="PANTHER" id="PTHR22926:SF5">
    <property type="entry name" value="PHOSPHO-N-ACETYLMURAMOYL-PENTAPEPTIDE-TRANSFERASE HOMOLOG"/>
    <property type="match status" value="1"/>
</dbReference>
<comment type="subcellular location">
    <subcellularLocation>
        <location evidence="1">Membrane</location>
        <topology evidence="1">Multi-pass membrane protein</topology>
    </subcellularLocation>
</comment>